<evidence type="ECO:0000313" key="14">
    <source>
        <dbReference type="EMBL" id="BCX89181.1"/>
    </source>
</evidence>
<dbReference type="InterPro" id="IPR006140">
    <property type="entry name" value="D-isomer_DH_NAD-bd"/>
</dbReference>
<comment type="pathway">
    <text evidence="2">Amino-acid biosynthesis; L-serine biosynthesis; L-serine from 3-phospho-D-glycerate: step 1/3.</text>
</comment>
<evidence type="ECO:0000256" key="11">
    <source>
        <dbReference type="ARBA" id="ARBA00048731"/>
    </source>
</evidence>
<evidence type="ECO:0000313" key="15">
    <source>
        <dbReference type="Proteomes" id="UP001321450"/>
    </source>
</evidence>
<evidence type="ECO:0000256" key="3">
    <source>
        <dbReference type="ARBA" id="ARBA00005854"/>
    </source>
</evidence>
<dbReference type="EC" id="1.1.1.95" evidence="5"/>
<evidence type="ECO:0000256" key="8">
    <source>
        <dbReference type="ARBA" id="ARBA00023027"/>
    </source>
</evidence>
<comment type="similarity">
    <text evidence="3 12">Belongs to the D-isomer specific 2-hydroxyacid dehydrogenase family.</text>
</comment>
<comment type="function">
    <text evidence="1">Catalyzes the reversible oxidation of 3-phospho-D-glycerate to 3-phosphonooxypyruvate, the first step of the phosphorylated L-serine biosynthesis pathway. Also catalyzes the reversible oxidation of 2-hydroxyglutarate to 2-oxoglutarate.</text>
</comment>
<protein>
    <recommendedName>
        <fullName evidence="6">D-3-phosphoglycerate dehydrogenase</fullName>
        <ecNumber evidence="4">1.1.1.399</ecNumber>
        <ecNumber evidence="5">1.1.1.95</ecNumber>
    </recommendedName>
    <alternativeName>
        <fullName evidence="9">2-oxoglutarate reductase</fullName>
    </alternativeName>
</protein>
<dbReference type="EC" id="1.1.1.399" evidence="4"/>
<accession>A0AAU9CIK4</accession>
<dbReference type="GO" id="GO:0004617">
    <property type="term" value="F:phosphoglycerate dehydrogenase activity"/>
    <property type="evidence" value="ECO:0007669"/>
    <property type="project" value="UniProtKB-EC"/>
</dbReference>
<evidence type="ECO:0000256" key="1">
    <source>
        <dbReference type="ARBA" id="ARBA00003800"/>
    </source>
</evidence>
<evidence type="ECO:0000256" key="12">
    <source>
        <dbReference type="RuleBase" id="RU003719"/>
    </source>
</evidence>
<dbReference type="EMBL" id="AP024718">
    <property type="protein sequence ID" value="BCX89181.1"/>
    <property type="molecule type" value="Genomic_DNA"/>
</dbReference>
<dbReference type="SUPFAM" id="SSF51735">
    <property type="entry name" value="NAD(P)-binding Rossmann-fold domains"/>
    <property type="match status" value="1"/>
</dbReference>
<dbReference type="SUPFAM" id="SSF55021">
    <property type="entry name" value="ACT-like"/>
    <property type="match status" value="1"/>
</dbReference>
<dbReference type="InterPro" id="IPR029752">
    <property type="entry name" value="D-isomer_DH_CS1"/>
</dbReference>
<dbReference type="FunFam" id="3.40.50.720:FF:000584">
    <property type="entry name" value="D-3-phosphoglycerate dehydrogenase"/>
    <property type="match status" value="1"/>
</dbReference>
<sequence length="391" mass="42477">MAEFKIRTYNNIAIAGLERFPRDRYEVASEIQHPDAIILRSHNLHDEPLPETVKAIGRAGAGVNNIPVAECSRRGIVVFNTPGANANAVKELVIAAMLLAARNICQGWDYVRHLEGDDHQLHKQVEAGKKRFAGFELAGKMLGVVGLGAIGVRVANKALALGMNVSGYDPYVTVERAWQLSSSVIQASSLDELLGICDFVTLHMPLTDQTRGCIDQGRLASMKDGAVLLNFSRGELVDETAVLEALDSGKLHAYVTDFPTNALKRHPKAICLPHLGASTREAEENCAVMVADQIRDFLENGNIRHSVNFPEAVMARAPGTTRFSIPHANVPAMVSQISACLGEKGINIVELLNKSRDKVAYTLIDAEGEVDEDVVEHIRAIDGVLAARRIP</sequence>
<dbReference type="Proteomes" id="UP001321450">
    <property type="component" value="Chromosome"/>
</dbReference>
<dbReference type="Gene3D" id="3.40.50.720">
    <property type="entry name" value="NAD(P)-binding Rossmann-like Domain"/>
    <property type="match status" value="2"/>
</dbReference>
<dbReference type="CDD" id="cd12174">
    <property type="entry name" value="PGDH_like_3"/>
    <property type="match status" value="1"/>
</dbReference>
<name>A0AAU9CIK4_9GAMM</name>
<proteinExistence type="inferred from homology"/>
<dbReference type="GO" id="GO:0051287">
    <property type="term" value="F:NAD binding"/>
    <property type="evidence" value="ECO:0007669"/>
    <property type="project" value="InterPro"/>
</dbReference>
<dbReference type="PANTHER" id="PTHR42938">
    <property type="entry name" value="FORMATE DEHYDROGENASE 1"/>
    <property type="match status" value="1"/>
</dbReference>
<dbReference type="InterPro" id="IPR036291">
    <property type="entry name" value="NAD(P)-bd_dom_sf"/>
</dbReference>
<evidence type="ECO:0000256" key="4">
    <source>
        <dbReference type="ARBA" id="ARBA00013001"/>
    </source>
</evidence>
<keyword evidence="8" id="KW-0520">NAD</keyword>
<keyword evidence="15" id="KW-1185">Reference proteome</keyword>
<dbReference type="Gene3D" id="3.30.70.260">
    <property type="match status" value="1"/>
</dbReference>
<dbReference type="InterPro" id="IPR029753">
    <property type="entry name" value="D-isomer_DH_CS"/>
</dbReference>
<dbReference type="InterPro" id="IPR045865">
    <property type="entry name" value="ACT-like_dom_sf"/>
</dbReference>
<comment type="catalytic activity">
    <reaction evidence="11">
        <text>(2R)-3-phosphoglycerate + NAD(+) = 3-phosphooxypyruvate + NADH + H(+)</text>
        <dbReference type="Rhea" id="RHEA:12641"/>
        <dbReference type="ChEBI" id="CHEBI:15378"/>
        <dbReference type="ChEBI" id="CHEBI:18110"/>
        <dbReference type="ChEBI" id="CHEBI:57540"/>
        <dbReference type="ChEBI" id="CHEBI:57945"/>
        <dbReference type="ChEBI" id="CHEBI:58272"/>
        <dbReference type="EC" id="1.1.1.95"/>
    </reaction>
</comment>
<dbReference type="AlphaFoldDB" id="A0AAU9CIK4"/>
<evidence type="ECO:0000256" key="6">
    <source>
        <dbReference type="ARBA" id="ARBA00021582"/>
    </source>
</evidence>
<dbReference type="RefSeq" id="WP_286291472.1">
    <property type="nucleotide sequence ID" value="NZ_AP024718.1"/>
</dbReference>
<organism evidence="14 15">
    <name type="scientific">Methylomarinovum tepidoasis</name>
    <dbReference type="NCBI Taxonomy" id="2840183"/>
    <lineage>
        <taxon>Bacteria</taxon>
        <taxon>Pseudomonadati</taxon>
        <taxon>Pseudomonadota</taxon>
        <taxon>Gammaproteobacteria</taxon>
        <taxon>Methylococcales</taxon>
        <taxon>Methylothermaceae</taxon>
        <taxon>Methylomarinovum</taxon>
    </lineage>
</organism>
<evidence type="ECO:0000259" key="13">
    <source>
        <dbReference type="PROSITE" id="PS51671"/>
    </source>
</evidence>
<dbReference type="PANTHER" id="PTHR42938:SF47">
    <property type="entry name" value="HYDROXYPYRUVATE REDUCTASE"/>
    <property type="match status" value="1"/>
</dbReference>
<feature type="domain" description="ACT" evidence="13">
    <location>
        <begin position="322"/>
        <end position="391"/>
    </location>
</feature>
<gene>
    <name evidence="14" type="ORF">MIN45_P1551</name>
</gene>
<dbReference type="PROSITE" id="PS00671">
    <property type="entry name" value="D_2_HYDROXYACID_DH_3"/>
    <property type="match status" value="1"/>
</dbReference>
<dbReference type="KEGG" id="meiy:MIN45_P1551"/>
<evidence type="ECO:0000256" key="9">
    <source>
        <dbReference type="ARBA" id="ARBA00030455"/>
    </source>
</evidence>
<keyword evidence="7 12" id="KW-0560">Oxidoreductase</keyword>
<dbReference type="PROSITE" id="PS00065">
    <property type="entry name" value="D_2_HYDROXYACID_DH_1"/>
    <property type="match status" value="1"/>
</dbReference>
<evidence type="ECO:0000256" key="10">
    <source>
        <dbReference type="ARBA" id="ARBA00048126"/>
    </source>
</evidence>
<comment type="catalytic activity">
    <reaction evidence="10">
        <text>(R)-2-hydroxyglutarate + NAD(+) = 2-oxoglutarate + NADH + H(+)</text>
        <dbReference type="Rhea" id="RHEA:49612"/>
        <dbReference type="ChEBI" id="CHEBI:15378"/>
        <dbReference type="ChEBI" id="CHEBI:15801"/>
        <dbReference type="ChEBI" id="CHEBI:16810"/>
        <dbReference type="ChEBI" id="CHEBI:57540"/>
        <dbReference type="ChEBI" id="CHEBI:57945"/>
        <dbReference type="EC" id="1.1.1.399"/>
    </reaction>
</comment>
<dbReference type="Pfam" id="PF02826">
    <property type="entry name" value="2-Hacid_dh_C"/>
    <property type="match status" value="1"/>
</dbReference>
<dbReference type="PROSITE" id="PS51671">
    <property type="entry name" value="ACT"/>
    <property type="match status" value="1"/>
</dbReference>
<evidence type="ECO:0000256" key="2">
    <source>
        <dbReference type="ARBA" id="ARBA00005216"/>
    </source>
</evidence>
<dbReference type="InterPro" id="IPR006139">
    <property type="entry name" value="D-isomer_2_OHA_DH_cat_dom"/>
</dbReference>
<evidence type="ECO:0000256" key="5">
    <source>
        <dbReference type="ARBA" id="ARBA00013143"/>
    </source>
</evidence>
<reference evidence="15" key="1">
    <citation type="journal article" date="2024" name="Int. J. Syst. Evol. Microbiol.">
        <title>Methylomarinovum tepidoasis sp. nov., a moderately thermophilic methanotroph of the family Methylothermaceae isolated from a deep-sea hydrothermal field.</title>
        <authorList>
            <person name="Hirayama H."/>
            <person name="Takaki Y."/>
            <person name="Abe M."/>
            <person name="Miyazaki M."/>
            <person name="Uematsu K."/>
            <person name="Matsui Y."/>
            <person name="Takai K."/>
        </authorList>
    </citation>
    <scope>NUCLEOTIDE SEQUENCE [LARGE SCALE GENOMIC DNA]</scope>
    <source>
        <strain evidence="15">IN45</strain>
    </source>
</reference>
<dbReference type="CDD" id="cd04901">
    <property type="entry name" value="ACT_3PGDH"/>
    <property type="match status" value="1"/>
</dbReference>
<evidence type="ECO:0000256" key="7">
    <source>
        <dbReference type="ARBA" id="ARBA00023002"/>
    </source>
</evidence>
<dbReference type="InterPro" id="IPR002912">
    <property type="entry name" value="ACT_dom"/>
</dbReference>
<dbReference type="SUPFAM" id="SSF52283">
    <property type="entry name" value="Formate/glycerate dehydrogenase catalytic domain-like"/>
    <property type="match status" value="1"/>
</dbReference>
<dbReference type="Pfam" id="PF00389">
    <property type="entry name" value="2-Hacid_dh"/>
    <property type="match status" value="1"/>
</dbReference>